<evidence type="ECO:0008006" key="3">
    <source>
        <dbReference type="Google" id="ProtNLM"/>
    </source>
</evidence>
<reference evidence="1 2" key="1">
    <citation type="submission" date="2019-01" db="EMBL/GenBank/DDBJ databases">
        <title>Genome sequences of Streptomyces and Rhizobium isolates collected from root and soil.</title>
        <authorList>
            <person name="Chhettri S."/>
            <person name="Sevigny J.L."/>
            <person name="Sen A."/>
            <person name="Ennis N."/>
            <person name="Tisa L."/>
        </authorList>
    </citation>
    <scope>NUCLEOTIDE SEQUENCE [LARGE SCALE GENOMIC DNA]</scope>
    <source>
        <strain evidence="1 2">San01</strain>
    </source>
</reference>
<protein>
    <recommendedName>
        <fullName evidence="3">HNH endonuclease</fullName>
    </recommendedName>
</protein>
<gene>
    <name evidence="1" type="ORF">EOT10_15480</name>
</gene>
<comment type="caution">
    <text evidence="1">The sequence shown here is derived from an EMBL/GenBank/DDBJ whole genome shotgun (WGS) entry which is preliminary data.</text>
</comment>
<keyword evidence="2" id="KW-1185">Reference proteome</keyword>
<dbReference type="RefSeq" id="WP_127828769.1">
    <property type="nucleotide sequence ID" value="NZ_RZYA01000006.1"/>
</dbReference>
<organism evidence="1 2">
    <name type="scientific">Streptomyces antnestii</name>
    <dbReference type="NCBI Taxonomy" id="2494256"/>
    <lineage>
        <taxon>Bacteria</taxon>
        <taxon>Bacillati</taxon>
        <taxon>Actinomycetota</taxon>
        <taxon>Actinomycetes</taxon>
        <taxon>Kitasatosporales</taxon>
        <taxon>Streptomycetaceae</taxon>
        <taxon>Streptomyces</taxon>
    </lineage>
</organism>
<dbReference type="EMBL" id="RZYA01000006">
    <property type="protein sequence ID" value="RVU24412.1"/>
    <property type="molecule type" value="Genomic_DNA"/>
</dbReference>
<proteinExistence type="predicted"/>
<dbReference type="OrthoDB" id="3823469at2"/>
<sequence length="228" mass="25174">MAIPAWDDPELGTMKRAALWLITVIGEGNTFTKADVAEAFPGVTQADRRVRDLRSHGWQIDTHRQDPSLGQHEQRFVAAGEPVWEPGKGSGRASSTISETRRREILLADGNMCRSCGIAAGGEYGDGFDTAQIDIARRPVVRADGSEQVELVAECNRCRIGGRSKKVDFGQIEVGISGLGSFERDVLAGWIEKDQREFSKVERLWAVYRTLPAESRERFREALATSGI</sequence>
<dbReference type="AlphaFoldDB" id="A0A3S2W2G4"/>
<dbReference type="Proteomes" id="UP000283128">
    <property type="component" value="Unassembled WGS sequence"/>
</dbReference>
<evidence type="ECO:0000313" key="1">
    <source>
        <dbReference type="EMBL" id="RVU24412.1"/>
    </source>
</evidence>
<evidence type="ECO:0000313" key="2">
    <source>
        <dbReference type="Proteomes" id="UP000283128"/>
    </source>
</evidence>
<name>A0A3S2W2G4_9ACTN</name>
<accession>A0A3S2W2G4</accession>